<proteinExistence type="predicted"/>
<dbReference type="AlphaFoldDB" id="A0A6I8V9P6"/>
<dbReference type="Proteomes" id="UP000001819">
    <property type="component" value="Chromosome 4"/>
</dbReference>
<name>A0A6I8V9P6_DROPS</name>
<gene>
    <name evidence="3" type="primary">LOC26533038</name>
</gene>
<feature type="chain" id="PRO_5026023407" evidence="1">
    <location>
        <begin position="21"/>
        <end position="60"/>
    </location>
</feature>
<accession>A0A6I8V9P6</accession>
<dbReference type="InParanoid" id="A0A6I8V9P6"/>
<evidence type="ECO:0000313" key="3">
    <source>
        <dbReference type="RefSeq" id="XP_015036722.2"/>
    </source>
</evidence>
<organism evidence="2 3">
    <name type="scientific">Drosophila pseudoobscura pseudoobscura</name>
    <name type="common">Fruit fly</name>
    <dbReference type="NCBI Taxonomy" id="46245"/>
    <lineage>
        <taxon>Eukaryota</taxon>
        <taxon>Metazoa</taxon>
        <taxon>Ecdysozoa</taxon>
        <taxon>Arthropoda</taxon>
        <taxon>Hexapoda</taxon>
        <taxon>Insecta</taxon>
        <taxon>Pterygota</taxon>
        <taxon>Neoptera</taxon>
        <taxon>Endopterygota</taxon>
        <taxon>Diptera</taxon>
        <taxon>Brachycera</taxon>
        <taxon>Muscomorpha</taxon>
        <taxon>Ephydroidea</taxon>
        <taxon>Drosophilidae</taxon>
        <taxon>Drosophila</taxon>
        <taxon>Sophophora</taxon>
    </lineage>
</organism>
<dbReference type="KEGG" id="dpo:26533038"/>
<sequence length="60" mass="7033">MRLCFFCWIALLLGLQTALAKVRHVRAHDGFHNIKREAAWSHLKPRMRAHQENNRPNSQG</sequence>
<keyword evidence="1" id="KW-0732">Signal</keyword>
<evidence type="ECO:0000313" key="2">
    <source>
        <dbReference type="Proteomes" id="UP000001819"/>
    </source>
</evidence>
<feature type="signal peptide" evidence="1">
    <location>
        <begin position="1"/>
        <end position="20"/>
    </location>
</feature>
<evidence type="ECO:0000256" key="1">
    <source>
        <dbReference type="SAM" id="SignalP"/>
    </source>
</evidence>
<protein>
    <submittedName>
        <fullName evidence="3">Uncharacterized protein</fullName>
    </submittedName>
</protein>
<dbReference type="RefSeq" id="XP_015036722.2">
    <property type="nucleotide sequence ID" value="XM_015181236.2"/>
</dbReference>
<reference evidence="3" key="1">
    <citation type="submission" date="2025-08" db="UniProtKB">
        <authorList>
            <consortium name="RefSeq"/>
        </authorList>
    </citation>
    <scope>IDENTIFICATION</scope>
    <source>
        <strain evidence="3">MV-25-SWS-2005</strain>
        <tissue evidence="3">Whole body</tissue>
    </source>
</reference>
<keyword evidence="2" id="KW-1185">Reference proteome</keyword>